<proteinExistence type="inferred from homology"/>
<keyword evidence="3" id="KW-0170">Cobalt</keyword>
<evidence type="ECO:0000259" key="4">
    <source>
        <dbReference type="PROSITE" id="PS51332"/>
    </source>
</evidence>
<dbReference type="PANTHER" id="PTHR45833">
    <property type="entry name" value="METHIONINE SYNTHASE"/>
    <property type="match status" value="1"/>
</dbReference>
<sequence>VKTITNLKEAEMSEEEKDLIEDEEELDLSSLPDEELVLQMHDDLYDGLKEEIEEGTNILLGRGWTPDKVLSDALVEGMRIVGIDFRDGILFVPEVLLSANSMKGGMHILRPLLAETGAPPVGKAVIGTVKGDIHDIGKNLVGMMWEGAGFEVIDIGINNPVEKYLEAIKEHQPDVLGMSALLTTTMPYMKVVIEELGNKGIRDDLIVLVGGAPLNEEFSLNIGADAYCRDAAVAVETAKMMIEQRRSGLSTMEQAAA</sequence>
<gene>
    <name evidence="6" type="ORF">METZ01_LOCUS398548</name>
</gene>
<evidence type="ECO:0000256" key="2">
    <source>
        <dbReference type="ARBA" id="ARBA00022723"/>
    </source>
</evidence>
<dbReference type="GO" id="GO:0050667">
    <property type="term" value="P:homocysteine metabolic process"/>
    <property type="evidence" value="ECO:0007669"/>
    <property type="project" value="TreeGrafter"/>
</dbReference>
<reference evidence="6" key="1">
    <citation type="submission" date="2018-05" db="EMBL/GenBank/DDBJ databases">
        <authorList>
            <person name="Lanie J.A."/>
            <person name="Ng W.-L."/>
            <person name="Kazmierczak K.M."/>
            <person name="Andrzejewski T.M."/>
            <person name="Davidsen T.M."/>
            <person name="Wayne K.J."/>
            <person name="Tettelin H."/>
            <person name="Glass J.I."/>
            <person name="Rusch D."/>
            <person name="Podicherti R."/>
            <person name="Tsui H.-C.T."/>
            <person name="Winkler M.E."/>
        </authorList>
    </citation>
    <scope>NUCLEOTIDE SEQUENCE</scope>
</reference>
<evidence type="ECO:0000256" key="3">
    <source>
        <dbReference type="ARBA" id="ARBA00023285"/>
    </source>
</evidence>
<dbReference type="Gene3D" id="3.40.50.280">
    <property type="entry name" value="Cobalamin-binding domain"/>
    <property type="match status" value="1"/>
</dbReference>
<dbReference type="SUPFAM" id="SSF47644">
    <property type="entry name" value="Methionine synthase domain"/>
    <property type="match status" value="1"/>
</dbReference>
<dbReference type="SMART" id="SM01018">
    <property type="entry name" value="B12-binding_2"/>
    <property type="match status" value="1"/>
</dbReference>
<organism evidence="6">
    <name type="scientific">marine metagenome</name>
    <dbReference type="NCBI Taxonomy" id="408172"/>
    <lineage>
        <taxon>unclassified sequences</taxon>
        <taxon>metagenomes</taxon>
        <taxon>ecological metagenomes</taxon>
    </lineage>
</organism>
<dbReference type="GO" id="GO:0005829">
    <property type="term" value="C:cytosol"/>
    <property type="evidence" value="ECO:0007669"/>
    <property type="project" value="TreeGrafter"/>
</dbReference>
<dbReference type="GO" id="GO:0046653">
    <property type="term" value="P:tetrahydrofolate metabolic process"/>
    <property type="evidence" value="ECO:0007669"/>
    <property type="project" value="TreeGrafter"/>
</dbReference>
<dbReference type="InterPro" id="IPR036594">
    <property type="entry name" value="Meth_synthase_dom"/>
</dbReference>
<dbReference type="PANTHER" id="PTHR45833:SF1">
    <property type="entry name" value="METHIONINE SYNTHASE"/>
    <property type="match status" value="1"/>
</dbReference>
<dbReference type="GO" id="GO:0031419">
    <property type="term" value="F:cobalamin binding"/>
    <property type="evidence" value="ECO:0007669"/>
    <property type="project" value="InterPro"/>
</dbReference>
<accession>A0A382VGT0</accession>
<evidence type="ECO:0000256" key="1">
    <source>
        <dbReference type="ARBA" id="ARBA00010854"/>
    </source>
</evidence>
<dbReference type="FunFam" id="3.40.50.280:FF:000003">
    <property type="entry name" value="Dimethylamine methyltransferase corrinoid protein"/>
    <property type="match status" value="1"/>
</dbReference>
<evidence type="ECO:0000259" key="5">
    <source>
        <dbReference type="PROSITE" id="PS51337"/>
    </source>
</evidence>
<comment type="similarity">
    <text evidence="1">Belongs to the methylamine corrinoid protein family.</text>
</comment>
<feature type="domain" description="B12-binding N-terminal" evidence="5">
    <location>
        <begin position="27"/>
        <end position="121"/>
    </location>
</feature>
<evidence type="ECO:0008006" key="7">
    <source>
        <dbReference type="Google" id="ProtNLM"/>
    </source>
</evidence>
<dbReference type="CDD" id="cd02070">
    <property type="entry name" value="corrinoid_protein_B12-BD"/>
    <property type="match status" value="1"/>
</dbReference>
<feature type="non-terminal residue" evidence="6">
    <location>
        <position position="1"/>
    </location>
</feature>
<dbReference type="GO" id="GO:0008705">
    <property type="term" value="F:methionine synthase activity"/>
    <property type="evidence" value="ECO:0007669"/>
    <property type="project" value="TreeGrafter"/>
</dbReference>
<protein>
    <recommendedName>
        <fullName evidence="7">B12-binding domain-containing protein</fullName>
    </recommendedName>
</protein>
<feature type="domain" description="B12-binding" evidence="4">
    <location>
        <begin position="121"/>
        <end position="252"/>
    </location>
</feature>
<dbReference type="PROSITE" id="PS51332">
    <property type="entry name" value="B12_BINDING"/>
    <property type="match status" value="1"/>
</dbReference>
<dbReference type="GO" id="GO:0046872">
    <property type="term" value="F:metal ion binding"/>
    <property type="evidence" value="ECO:0007669"/>
    <property type="project" value="UniProtKB-KW"/>
</dbReference>
<dbReference type="Pfam" id="PF02310">
    <property type="entry name" value="B12-binding"/>
    <property type="match status" value="1"/>
</dbReference>
<dbReference type="InterPro" id="IPR050554">
    <property type="entry name" value="Met_Synthase/Corrinoid"/>
</dbReference>
<dbReference type="InterPro" id="IPR006158">
    <property type="entry name" value="Cobalamin-bd"/>
</dbReference>
<dbReference type="EMBL" id="UINC01151845">
    <property type="protein sequence ID" value="SVD45694.1"/>
    <property type="molecule type" value="Genomic_DNA"/>
</dbReference>
<dbReference type="InterPro" id="IPR003759">
    <property type="entry name" value="Cbl-bd_cap"/>
</dbReference>
<name>A0A382VGT0_9ZZZZ</name>
<evidence type="ECO:0000313" key="6">
    <source>
        <dbReference type="EMBL" id="SVD45694.1"/>
    </source>
</evidence>
<dbReference type="AlphaFoldDB" id="A0A382VGT0"/>
<keyword evidence="2" id="KW-0479">Metal-binding</keyword>
<dbReference type="InterPro" id="IPR036724">
    <property type="entry name" value="Cobalamin-bd_sf"/>
</dbReference>
<dbReference type="PROSITE" id="PS51337">
    <property type="entry name" value="B12_BINDING_NTER"/>
    <property type="match status" value="1"/>
</dbReference>
<dbReference type="SUPFAM" id="SSF52242">
    <property type="entry name" value="Cobalamin (vitamin B12)-binding domain"/>
    <property type="match status" value="1"/>
</dbReference>
<dbReference type="Gene3D" id="1.10.1240.10">
    <property type="entry name" value="Methionine synthase domain"/>
    <property type="match status" value="1"/>
</dbReference>
<dbReference type="Pfam" id="PF02607">
    <property type="entry name" value="B12-binding_2"/>
    <property type="match status" value="1"/>
</dbReference>